<keyword evidence="1" id="KW-0812">Transmembrane</keyword>
<sequence length="172" mass="18330">MNVKKMTYAALLIALGYILHQLVPGVPFLGGMKMDFLLVMMFLSLLLMDTYKEALAVSLVCGIITAMTTTFPGGQIANLVDKVITGTLLFSAHKNFSHLMKPKNEILLGTLFGTLISGLIFLSVGLYVSGAPISFSALYVGIVLPTSVLNTGAALLLHKTMSMSGARKTISS</sequence>
<dbReference type="RefSeq" id="WP_031573566.1">
    <property type="nucleotide sequence ID" value="NZ_FNDZ01000001.1"/>
</dbReference>
<dbReference type="EMBL" id="FNDZ01000001">
    <property type="protein sequence ID" value="SDI01546.1"/>
    <property type="molecule type" value="Genomic_DNA"/>
</dbReference>
<dbReference type="Gene3D" id="1.10.1760.20">
    <property type="match status" value="1"/>
</dbReference>
<feature type="transmembrane region" description="Helical" evidence="1">
    <location>
        <begin position="106"/>
        <end position="127"/>
    </location>
</feature>
<dbReference type="InterPro" id="IPR031360">
    <property type="entry name" value="TrpP"/>
</dbReference>
<evidence type="ECO:0000313" key="2">
    <source>
        <dbReference type="EMBL" id="SDI01546.1"/>
    </source>
</evidence>
<name>A0A1G8H4K5_9CLOT</name>
<organism evidence="2 3">
    <name type="scientific">Proteiniclasticum ruminis</name>
    <dbReference type="NCBI Taxonomy" id="398199"/>
    <lineage>
        <taxon>Bacteria</taxon>
        <taxon>Bacillati</taxon>
        <taxon>Bacillota</taxon>
        <taxon>Clostridia</taxon>
        <taxon>Eubacteriales</taxon>
        <taxon>Clostridiaceae</taxon>
        <taxon>Proteiniclasticum</taxon>
    </lineage>
</organism>
<feature type="transmembrane region" description="Helical" evidence="1">
    <location>
        <begin position="133"/>
        <end position="157"/>
    </location>
</feature>
<feature type="transmembrane region" description="Helical" evidence="1">
    <location>
        <begin position="34"/>
        <end position="51"/>
    </location>
</feature>
<gene>
    <name evidence="2" type="ORF">SAMN05421804_101469</name>
</gene>
<dbReference type="Proteomes" id="UP000183255">
    <property type="component" value="Unassembled WGS sequence"/>
</dbReference>
<protein>
    <submittedName>
        <fullName evidence="2">Tryptophan transporter TrpP</fullName>
    </submittedName>
</protein>
<evidence type="ECO:0000313" key="3">
    <source>
        <dbReference type="Proteomes" id="UP000183255"/>
    </source>
</evidence>
<accession>A0A1G8H4K5</accession>
<evidence type="ECO:0000256" key="1">
    <source>
        <dbReference type="SAM" id="Phobius"/>
    </source>
</evidence>
<dbReference type="Pfam" id="PF17099">
    <property type="entry name" value="TrpP"/>
    <property type="match status" value="1"/>
</dbReference>
<dbReference type="AlphaFoldDB" id="A0A1G8H4K5"/>
<reference evidence="2 3" key="1">
    <citation type="submission" date="2016-10" db="EMBL/GenBank/DDBJ databases">
        <authorList>
            <person name="de Groot N.N."/>
        </authorList>
    </citation>
    <scope>NUCLEOTIDE SEQUENCE [LARGE SCALE GENOMIC DNA]</scope>
    <source>
        <strain evidence="2 3">CGMCC 1.5058</strain>
    </source>
</reference>
<proteinExistence type="predicted"/>
<keyword evidence="1" id="KW-0472">Membrane</keyword>
<keyword evidence="1" id="KW-1133">Transmembrane helix</keyword>